<dbReference type="Proteomes" id="UP000532273">
    <property type="component" value="Unassembled WGS sequence"/>
</dbReference>
<dbReference type="EMBL" id="JACIEF010000001">
    <property type="protein sequence ID" value="MBB4106597.1"/>
    <property type="molecule type" value="Genomic_DNA"/>
</dbReference>
<proteinExistence type="predicted"/>
<evidence type="ECO:0000313" key="2">
    <source>
        <dbReference type="Proteomes" id="UP000532273"/>
    </source>
</evidence>
<organism evidence="1 2">
    <name type="scientific">Pedobacter zeae</name>
    <dbReference type="NCBI Taxonomy" id="1737356"/>
    <lineage>
        <taxon>Bacteria</taxon>
        <taxon>Pseudomonadati</taxon>
        <taxon>Bacteroidota</taxon>
        <taxon>Sphingobacteriia</taxon>
        <taxon>Sphingobacteriales</taxon>
        <taxon>Sphingobacteriaceae</taxon>
        <taxon>Pedobacter</taxon>
    </lineage>
</organism>
<dbReference type="AlphaFoldDB" id="A0A7W6P451"/>
<accession>A0A7W6P451</accession>
<comment type="caution">
    <text evidence="1">The sequence shown here is derived from an EMBL/GenBank/DDBJ whole genome shotgun (WGS) entry which is preliminary data.</text>
</comment>
<gene>
    <name evidence="1" type="ORF">GGQ60_000557</name>
</gene>
<reference evidence="1 2" key="1">
    <citation type="submission" date="2020-08" db="EMBL/GenBank/DDBJ databases">
        <title>Genomic Encyclopedia of Type Strains, Phase IV (KMG-IV): sequencing the most valuable type-strain genomes for metagenomic binning, comparative biology and taxonomic classification.</title>
        <authorList>
            <person name="Goeker M."/>
        </authorList>
    </citation>
    <scope>NUCLEOTIDE SEQUENCE [LARGE SCALE GENOMIC DNA]</scope>
    <source>
        <strain evidence="1 2">DSM 100774</strain>
    </source>
</reference>
<evidence type="ECO:0000313" key="1">
    <source>
        <dbReference type="EMBL" id="MBB4106597.1"/>
    </source>
</evidence>
<protein>
    <submittedName>
        <fullName evidence="1">Uncharacterized protein</fullName>
    </submittedName>
</protein>
<name>A0A7W6P451_9SPHI</name>
<sequence length="40" mass="4702">MMRYIITITLIIVFNSAFSQTAKIEKEKWHWNGKTQDSTA</sequence>